<feature type="transmembrane region" description="Helical" evidence="5">
    <location>
        <begin position="7"/>
        <end position="27"/>
    </location>
</feature>
<feature type="transmembrane region" description="Helical" evidence="5">
    <location>
        <begin position="262"/>
        <end position="285"/>
    </location>
</feature>
<name>A0A7S3LQ71_9STRA</name>
<keyword evidence="2 5" id="KW-0812">Transmembrane</keyword>
<evidence type="ECO:0000256" key="1">
    <source>
        <dbReference type="ARBA" id="ARBA00004141"/>
    </source>
</evidence>
<evidence type="ECO:0000256" key="5">
    <source>
        <dbReference type="SAM" id="Phobius"/>
    </source>
</evidence>
<keyword evidence="3 5" id="KW-1133">Transmembrane helix</keyword>
<accession>A0A7S3LQ71</accession>
<evidence type="ECO:0000256" key="2">
    <source>
        <dbReference type="ARBA" id="ARBA00022692"/>
    </source>
</evidence>
<feature type="transmembrane region" description="Helical" evidence="5">
    <location>
        <begin position="47"/>
        <end position="66"/>
    </location>
</feature>
<dbReference type="AlphaFoldDB" id="A0A7S3LQ71"/>
<feature type="transmembrane region" description="Helical" evidence="5">
    <location>
        <begin position="78"/>
        <end position="100"/>
    </location>
</feature>
<evidence type="ECO:0000313" key="6">
    <source>
        <dbReference type="EMBL" id="CAE0434446.1"/>
    </source>
</evidence>
<keyword evidence="4 5" id="KW-0472">Membrane</keyword>
<dbReference type="InterPro" id="IPR018499">
    <property type="entry name" value="Tetraspanin/Peripherin"/>
</dbReference>
<dbReference type="GO" id="GO:0016020">
    <property type="term" value="C:membrane"/>
    <property type="evidence" value="ECO:0007669"/>
    <property type="project" value="UniProtKB-SubCell"/>
</dbReference>
<proteinExistence type="predicted"/>
<dbReference type="EMBL" id="HBIN01006487">
    <property type="protein sequence ID" value="CAE0434446.1"/>
    <property type="molecule type" value="Transcribed_RNA"/>
</dbReference>
<sequence>MGLEEKFGYCLNLAIFLFSTAVMSYAAYSIYVFNTTDEDTLYSKSDYAWLLAGGILGMFLALFACYAIQNQQRNYNMLFIYFLGLSIILLINVAGAYFYITFTSALDTSNDGNIEAAVKTEIAQELSDYILSTYTTCCTGCDTGLVPECKSSFGAITDEVNTTNFCPRIGLDVADNTTDCQVATLCTGIFEDKLGGGCYINAKEIPSYAIGSTTCDFLQDYAVNSADKPIVGDFAQGSCGGGNPIDYVEDTKQYLLANKSSIMAFLIITLIILGLTWLGTFKMLLCPELDDRNTLIGYHK</sequence>
<evidence type="ECO:0000256" key="4">
    <source>
        <dbReference type="ARBA" id="ARBA00023136"/>
    </source>
</evidence>
<gene>
    <name evidence="6" type="ORF">ASTO00021_LOCUS4744</name>
</gene>
<organism evidence="6">
    <name type="scientific">Aplanochytrium stocchinoi</name>
    <dbReference type="NCBI Taxonomy" id="215587"/>
    <lineage>
        <taxon>Eukaryota</taxon>
        <taxon>Sar</taxon>
        <taxon>Stramenopiles</taxon>
        <taxon>Bigyra</taxon>
        <taxon>Labyrinthulomycetes</taxon>
        <taxon>Thraustochytrida</taxon>
        <taxon>Thraustochytriidae</taxon>
        <taxon>Aplanochytrium</taxon>
    </lineage>
</organism>
<evidence type="ECO:0008006" key="7">
    <source>
        <dbReference type="Google" id="ProtNLM"/>
    </source>
</evidence>
<evidence type="ECO:0000256" key="3">
    <source>
        <dbReference type="ARBA" id="ARBA00022989"/>
    </source>
</evidence>
<reference evidence="6" key="1">
    <citation type="submission" date="2021-01" db="EMBL/GenBank/DDBJ databases">
        <authorList>
            <person name="Corre E."/>
            <person name="Pelletier E."/>
            <person name="Niang G."/>
            <person name="Scheremetjew M."/>
            <person name="Finn R."/>
            <person name="Kale V."/>
            <person name="Holt S."/>
            <person name="Cochrane G."/>
            <person name="Meng A."/>
            <person name="Brown T."/>
            <person name="Cohen L."/>
        </authorList>
    </citation>
    <scope>NUCLEOTIDE SEQUENCE</scope>
    <source>
        <strain evidence="6">GSBS06</strain>
    </source>
</reference>
<comment type="subcellular location">
    <subcellularLocation>
        <location evidence="1">Membrane</location>
        <topology evidence="1">Multi-pass membrane protein</topology>
    </subcellularLocation>
</comment>
<dbReference type="Pfam" id="PF00335">
    <property type="entry name" value="Tetraspanin"/>
    <property type="match status" value="1"/>
</dbReference>
<protein>
    <recommendedName>
        <fullName evidence="7">Tetraspanin</fullName>
    </recommendedName>
</protein>